<dbReference type="SUPFAM" id="SSF52540">
    <property type="entry name" value="P-loop containing nucleoside triphosphate hydrolases"/>
    <property type="match status" value="2"/>
</dbReference>
<name>A0ABP1FTE2_9CHLO</name>
<gene>
    <name evidence="16" type="primary">g4780</name>
    <name evidence="16" type="ORF">VP750_LOCUS4078</name>
</gene>
<keyword evidence="5 10" id="KW-0347">Helicase</keyword>
<evidence type="ECO:0000256" key="8">
    <source>
        <dbReference type="ARBA" id="ARBA00032348"/>
    </source>
</evidence>
<dbReference type="InterPro" id="IPR043136">
    <property type="entry name" value="B30.2/SPRY_sf"/>
</dbReference>
<dbReference type="InterPro" id="IPR003877">
    <property type="entry name" value="SPRY_dom"/>
</dbReference>
<dbReference type="PROSITE" id="PS51192">
    <property type="entry name" value="HELICASE_ATP_BIND_1"/>
    <property type="match status" value="1"/>
</dbReference>
<sequence length="755" mass="81956">MSAFEELGLMPELIRGVEEMEWLLPTPVQSESVPLILGGGDVMVAAETGSGKTGAFALPVLQLVHETLTERQSKGGASAPNSAALNGPPQCQLSTHDKDSLFAVSNGGLRCEATVKGWVGGRATGGAFSGKVYYEVTCESVGLCRVGWATRAASYEIGKDRRSFGYGSTGKKSHGGSFEDYGTPFGKGDIVGCLADFTQSPAIVRFTVNGQDKGMAFSLPEHMKGRSNALFPAVCLKAATASVNFGDQPLKHLPHGYAALSKAPAEALTTVAYEEEAEADGSSSSGCSPTALILEPSRDLAQQVHDVISDMRKHLNAPTIRNALIVGGTDPRASKAQLQGGVHIVTGTSGRIKDLVESGKLSLSSVKYFILDEADRLLDTGNQDLILNLFSRFPKAGTGTARLQVMMFSATLHSDEVKDIAKRICHQPILIDLKGKEAVPEAVDHVLVPVDPMEDRSWLQSHPPVPTDNAHKYDHTGPNVDSAENWSQAVKKLKPRVLQRLIDAHKMEQCLVFCRTNFDCDNLEAFFNALGGGQRWAGRKESGKENPYSCVVLAGARSTDERREALQAFKEGAVRFLICTDVAARGLDISGLPYVVNVTLPDRAEDYIHRVGRVGRAEKLGLAISLVSKVPEKVWYCKQKGYKPWMDPKRKDAGTHDQGGHTIWYDEQQLLKDIEQRLRHPVLAVNADMSLPQSIAARVAGQPGSGQAYGQDKMGTVSKEALKHLETIKPAMDRLSHLEHLAQGFYFRRCKYAKR</sequence>
<evidence type="ECO:0000256" key="2">
    <source>
        <dbReference type="ARBA" id="ARBA00022722"/>
    </source>
</evidence>
<dbReference type="PROSITE" id="PS51194">
    <property type="entry name" value="HELICASE_CTER"/>
    <property type="match status" value="1"/>
</dbReference>
<keyword evidence="7 10" id="KW-0067">ATP-binding</keyword>
<feature type="domain" description="Helicase ATP-binding" evidence="13">
    <location>
        <begin position="250"/>
        <end position="430"/>
    </location>
</feature>
<evidence type="ECO:0000256" key="3">
    <source>
        <dbReference type="ARBA" id="ARBA00022741"/>
    </source>
</evidence>
<dbReference type="InterPro" id="IPR050079">
    <property type="entry name" value="DEAD_box_RNA_helicase"/>
</dbReference>
<keyword evidence="2" id="KW-0540">Nuclease</keyword>
<dbReference type="CDD" id="cd18787">
    <property type="entry name" value="SF2_C_DEAD"/>
    <property type="match status" value="1"/>
</dbReference>
<dbReference type="InterPro" id="IPR014014">
    <property type="entry name" value="RNA_helicase_DEAD_Q_motif"/>
</dbReference>
<dbReference type="SMART" id="SM00449">
    <property type="entry name" value="SPRY"/>
    <property type="match status" value="1"/>
</dbReference>
<dbReference type="InterPro" id="IPR014001">
    <property type="entry name" value="Helicase_ATP-bd"/>
</dbReference>
<dbReference type="PROSITE" id="PS50188">
    <property type="entry name" value="B302_SPRY"/>
    <property type="match status" value="1"/>
</dbReference>
<feature type="region of interest" description="Disordered" evidence="11">
    <location>
        <begin position="71"/>
        <end position="90"/>
    </location>
</feature>
<dbReference type="SUPFAM" id="SSF49899">
    <property type="entry name" value="Concanavalin A-like lectins/glucanases"/>
    <property type="match status" value="1"/>
</dbReference>
<reference evidence="16 17" key="1">
    <citation type="submission" date="2024-06" db="EMBL/GenBank/DDBJ databases">
        <authorList>
            <person name="Kraege A."/>
            <person name="Thomma B."/>
        </authorList>
    </citation>
    <scope>NUCLEOTIDE SEQUENCE [LARGE SCALE GENOMIC DNA]</scope>
</reference>
<dbReference type="PANTHER" id="PTHR47959:SF1">
    <property type="entry name" value="ATP-DEPENDENT RNA HELICASE DBPA"/>
    <property type="match status" value="1"/>
</dbReference>
<dbReference type="EMBL" id="CAXHTA020000007">
    <property type="protein sequence ID" value="CAL5222419.1"/>
    <property type="molecule type" value="Genomic_DNA"/>
</dbReference>
<keyword evidence="17" id="KW-1185">Reference proteome</keyword>
<dbReference type="SMART" id="SM00490">
    <property type="entry name" value="HELICc"/>
    <property type="match status" value="1"/>
</dbReference>
<evidence type="ECO:0000259" key="14">
    <source>
        <dbReference type="PROSITE" id="PS51194"/>
    </source>
</evidence>
<dbReference type="PROSITE" id="PS00039">
    <property type="entry name" value="DEAD_ATP_HELICASE"/>
    <property type="match status" value="1"/>
</dbReference>
<dbReference type="Pfam" id="PF00271">
    <property type="entry name" value="Helicase_C"/>
    <property type="match status" value="1"/>
</dbReference>
<dbReference type="InterPro" id="IPR001870">
    <property type="entry name" value="B30.2/SPRY"/>
</dbReference>
<protein>
    <recommendedName>
        <fullName evidence="8">DEAD box protein 1</fullName>
    </recommendedName>
</protein>
<dbReference type="InterPro" id="IPR000629">
    <property type="entry name" value="RNA-helicase_DEAD-box_CS"/>
</dbReference>
<feature type="region of interest" description="Disordered" evidence="11">
    <location>
        <begin position="457"/>
        <end position="482"/>
    </location>
</feature>
<comment type="similarity">
    <text evidence="1">Belongs to the DEAD box helicase family. DDX1 subfamily.</text>
</comment>
<dbReference type="PANTHER" id="PTHR47959">
    <property type="entry name" value="ATP-DEPENDENT RNA HELICASE RHLE-RELATED"/>
    <property type="match status" value="1"/>
</dbReference>
<keyword evidence="4 10" id="KW-0378">Hydrolase</keyword>
<proteinExistence type="inferred from homology"/>
<evidence type="ECO:0000259" key="13">
    <source>
        <dbReference type="PROSITE" id="PS51192"/>
    </source>
</evidence>
<dbReference type="Gene3D" id="3.40.50.300">
    <property type="entry name" value="P-loop containing nucleotide triphosphate hydrolases"/>
    <property type="match status" value="3"/>
</dbReference>
<dbReference type="InterPro" id="IPR013320">
    <property type="entry name" value="ConA-like_dom_sf"/>
</dbReference>
<accession>A0ABP1FTE2</accession>
<dbReference type="InterPro" id="IPR027417">
    <property type="entry name" value="P-loop_NTPase"/>
</dbReference>
<evidence type="ECO:0000256" key="7">
    <source>
        <dbReference type="ARBA" id="ARBA00022840"/>
    </source>
</evidence>
<evidence type="ECO:0000256" key="6">
    <source>
        <dbReference type="ARBA" id="ARBA00022839"/>
    </source>
</evidence>
<feature type="domain" description="DEAD-box RNA helicase Q" evidence="15">
    <location>
        <begin position="2"/>
        <end position="30"/>
    </location>
</feature>
<keyword evidence="3 10" id="KW-0547">Nucleotide-binding</keyword>
<evidence type="ECO:0000259" key="12">
    <source>
        <dbReference type="PROSITE" id="PS50188"/>
    </source>
</evidence>
<dbReference type="InterPro" id="IPR001650">
    <property type="entry name" value="Helicase_C-like"/>
</dbReference>
<feature type="compositionally biased region" description="Polar residues" evidence="11">
    <location>
        <begin position="79"/>
        <end position="90"/>
    </location>
</feature>
<dbReference type="CDD" id="cd12873">
    <property type="entry name" value="SPRY_DDX1"/>
    <property type="match status" value="1"/>
</dbReference>
<dbReference type="InterPro" id="IPR011545">
    <property type="entry name" value="DEAD/DEAH_box_helicase_dom"/>
</dbReference>
<evidence type="ECO:0000256" key="4">
    <source>
        <dbReference type="ARBA" id="ARBA00022801"/>
    </source>
</evidence>
<evidence type="ECO:0000259" key="15">
    <source>
        <dbReference type="PROSITE" id="PS51195"/>
    </source>
</evidence>
<feature type="domain" description="Helicase C-terminal" evidence="14">
    <location>
        <begin position="485"/>
        <end position="695"/>
    </location>
</feature>
<evidence type="ECO:0000256" key="1">
    <source>
        <dbReference type="ARBA" id="ARBA00008765"/>
    </source>
</evidence>
<dbReference type="Pfam" id="PF00622">
    <property type="entry name" value="SPRY"/>
    <property type="match status" value="1"/>
</dbReference>
<feature type="domain" description="B30.2/SPRY" evidence="12">
    <location>
        <begin position="60"/>
        <end position="250"/>
    </location>
</feature>
<evidence type="ECO:0000256" key="5">
    <source>
        <dbReference type="ARBA" id="ARBA00022806"/>
    </source>
</evidence>
<organism evidence="16 17">
    <name type="scientific">Coccomyxa viridis</name>
    <dbReference type="NCBI Taxonomy" id="1274662"/>
    <lineage>
        <taxon>Eukaryota</taxon>
        <taxon>Viridiplantae</taxon>
        <taxon>Chlorophyta</taxon>
        <taxon>core chlorophytes</taxon>
        <taxon>Trebouxiophyceae</taxon>
        <taxon>Trebouxiophyceae incertae sedis</taxon>
        <taxon>Coccomyxaceae</taxon>
        <taxon>Coccomyxa</taxon>
    </lineage>
</organism>
<dbReference type="Gene3D" id="2.60.120.920">
    <property type="match status" value="1"/>
</dbReference>
<evidence type="ECO:0000256" key="10">
    <source>
        <dbReference type="RuleBase" id="RU000492"/>
    </source>
</evidence>
<evidence type="ECO:0000256" key="11">
    <source>
        <dbReference type="SAM" id="MobiDB-lite"/>
    </source>
</evidence>
<evidence type="ECO:0000313" key="17">
    <source>
        <dbReference type="Proteomes" id="UP001497392"/>
    </source>
</evidence>
<comment type="caution">
    <text evidence="16">The sequence shown here is derived from an EMBL/GenBank/DDBJ whole genome shotgun (WGS) entry which is preliminary data.</text>
</comment>
<evidence type="ECO:0000313" key="16">
    <source>
        <dbReference type="EMBL" id="CAL5222419.1"/>
    </source>
</evidence>
<dbReference type="Proteomes" id="UP001497392">
    <property type="component" value="Unassembled WGS sequence"/>
</dbReference>
<feature type="short sequence motif" description="Q motif" evidence="9">
    <location>
        <begin position="2"/>
        <end position="30"/>
    </location>
</feature>
<dbReference type="PROSITE" id="PS51195">
    <property type="entry name" value="Q_MOTIF"/>
    <property type="match status" value="1"/>
</dbReference>
<evidence type="ECO:0000256" key="9">
    <source>
        <dbReference type="PROSITE-ProRule" id="PRU00552"/>
    </source>
</evidence>
<dbReference type="SMART" id="SM00487">
    <property type="entry name" value="DEXDc"/>
    <property type="match status" value="1"/>
</dbReference>
<keyword evidence="6" id="KW-0269">Exonuclease</keyword>
<dbReference type="Pfam" id="PF00270">
    <property type="entry name" value="DEAD"/>
    <property type="match status" value="2"/>
</dbReference>